<feature type="transmembrane region" description="Helical" evidence="5">
    <location>
        <begin position="300"/>
        <end position="324"/>
    </location>
</feature>
<dbReference type="PANTHER" id="PTHR37422:SF13">
    <property type="entry name" value="LIPOPOLYSACCHARIDE BIOSYNTHESIS PROTEIN PA4999-RELATED"/>
    <property type="match status" value="1"/>
</dbReference>
<evidence type="ECO:0000313" key="7">
    <source>
        <dbReference type="EMBL" id="AQQ68452.1"/>
    </source>
</evidence>
<dbReference type="KEGG" id="maga:Mag101_13030"/>
<feature type="transmembrane region" description="Helical" evidence="5">
    <location>
        <begin position="47"/>
        <end position="64"/>
    </location>
</feature>
<comment type="subcellular location">
    <subcellularLocation>
        <location evidence="1">Membrane</location>
        <topology evidence="1">Multi-pass membrane protein</topology>
    </subcellularLocation>
</comment>
<dbReference type="InterPro" id="IPR051533">
    <property type="entry name" value="WaaL-like"/>
</dbReference>
<dbReference type="PANTHER" id="PTHR37422">
    <property type="entry name" value="TEICHURONIC ACID BIOSYNTHESIS PROTEIN TUAE"/>
    <property type="match status" value="1"/>
</dbReference>
<feature type="domain" description="O-antigen ligase-related" evidence="6">
    <location>
        <begin position="76"/>
        <end position="205"/>
    </location>
</feature>
<evidence type="ECO:0000313" key="8">
    <source>
        <dbReference type="Proteomes" id="UP000188219"/>
    </source>
</evidence>
<accession>A0A1Q2M898</accession>
<keyword evidence="8" id="KW-1185">Reference proteome</keyword>
<keyword evidence="2 5" id="KW-0812">Transmembrane</keyword>
<reference evidence="7" key="1">
    <citation type="submission" date="2017-02" db="EMBL/GenBank/DDBJ databases">
        <title>Genome of Microbulbifer agarilyticus GP101.</title>
        <authorList>
            <person name="Jung J."/>
            <person name="Bae S.S."/>
            <person name="Baek K."/>
        </authorList>
    </citation>
    <scope>NUCLEOTIDE SEQUENCE [LARGE SCALE GENOMIC DNA]</scope>
    <source>
        <strain evidence="7">GP101</strain>
    </source>
</reference>
<organism evidence="7 8">
    <name type="scientific">Microbulbifer agarilyticus</name>
    <dbReference type="NCBI Taxonomy" id="260552"/>
    <lineage>
        <taxon>Bacteria</taxon>
        <taxon>Pseudomonadati</taxon>
        <taxon>Pseudomonadota</taxon>
        <taxon>Gammaproteobacteria</taxon>
        <taxon>Cellvibrionales</taxon>
        <taxon>Microbulbiferaceae</taxon>
        <taxon>Microbulbifer</taxon>
    </lineage>
</organism>
<name>A0A1Q2M898_9GAMM</name>
<evidence type="ECO:0000256" key="1">
    <source>
        <dbReference type="ARBA" id="ARBA00004141"/>
    </source>
</evidence>
<dbReference type="EMBL" id="CP019650">
    <property type="protein sequence ID" value="AQQ68452.1"/>
    <property type="molecule type" value="Genomic_DNA"/>
</dbReference>
<evidence type="ECO:0000259" key="6">
    <source>
        <dbReference type="Pfam" id="PF04932"/>
    </source>
</evidence>
<evidence type="ECO:0000256" key="3">
    <source>
        <dbReference type="ARBA" id="ARBA00022989"/>
    </source>
</evidence>
<protein>
    <recommendedName>
        <fullName evidence="6">O-antigen ligase-related domain-containing protein</fullName>
    </recommendedName>
</protein>
<gene>
    <name evidence="7" type="ORF">Mag101_13030</name>
</gene>
<feature type="transmembrane region" description="Helical" evidence="5">
    <location>
        <begin position="6"/>
        <end position="26"/>
    </location>
</feature>
<dbReference type="Proteomes" id="UP000188219">
    <property type="component" value="Chromosome"/>
</dbReference>
<evidence type="ECO:0000256" key="4">
    <source>
        <dbReference type="ARBA" id="ARBA00023136"/>
    </source>
</evidence>
<dbReference type="Pfam" id="PF04932">
    <property type="entry name" value="Wzy_C"/>
    <property type="match status" value="1"/>
</dbReference>
<keyword evidence="3 5" id="KW-1133">Transmembrane helix</keyword>
<feature type="transmembrane region" description="Helical" evidence="5">
    <location>
        <begin position="76"/>
        <end position="107"/>
    </location>
</feature>
<feature type="transmembrane region" description="Helical" evidence="5">
    <location>
        <begin position="114"/>
        <end position="134"/>
    </location>
</feature>
<feature type="transmembrane region" description="Helical" evidence="5">
    <location>
        <begin position="234"/>
        <end position="256"/>
    </location>
</feature>
<evidence type="ECO:0000256" key="5">
    <source>
        <dbReference type="SAM" id="Phobius"/>
    </source>
</evidence>
<sequence length="349" mass="38398">MGGGVLLGILLLHGLMLLKALAFLMFELAAKVPVRAEMLYPGVENTRFFNQVQVFMVPLLYVWLARSNYKTIACLFLFINLLLAFAGGARGLLVGLIAGGLVAYVLLKPWRAEVLKAACVCVIACVSYLLLQLLSEVGERADAFRAHSSGRITIWINLIEALGPAHFWLGEGTGSFSYHDFKRHEGHPHNSLLQFIYEWGALGAGAAIVSFACVLLKAYKFFNQSDNCQHQLDITAGLAVSLVSAGFYSLFSGLVVMPMPQTLLFLFAGILLGGLPDYLQSEVAGVHASPKLPGGSWLTYRYLVWGVAFILFGVYLHLFGTYLLQQAELPEVFKGPRFWAQGAQMKWEI</sequence>
<proteinExistence type="predicted"/>
<evidence type="ECO:0000256" key="2">
    <source>
        <dbReference type="ARBA" id="ARBA00022692"/>
    </source>
</evidence>
<dbReference type="STRING" id="260552.Mag101_13030"/>
<dbReference type="AlphaFoldDB" id="A0A1Q2M898"/>
<keyword evidence="4 5" id="KW-0472">Membrane</keyword>
<feature type="transmembrane region" description="Helical" evidence="5">
    <location>
        <begin position="199"/>
        <end position="222"/>
    </location>
</feature>
<dbReference type="GO" id="GO:0016020">
    <property type="term" value="C:membrane"/>
    <property type="evidence" value="ECO:0007669"/>
    <property type="project" value="UniProtKB-SubCell"/>
</dbReference>
<dbReference type="InterPro" id="IPR007016">
    <property type="entry name" value="O-antigen_ligase-rel_domated"/>
</dbReference>